<dbReference type="EMBL" id="JXMU01000001">
    <property type="protein sequence ID" value="KPB02955.1"/>
    <property type="molecule type" value="Genomic_DNA"/>
</dbReference>
<gene>
    <name evidence="2" type="ORF">SU32_01485</name>
</gene>
<feature type="transmembrane region" description="Helical" evidence="1">
    <location>
        <begin position="113"/>
        <end position="130"/>
    </location>
</feature>
<feature type="transmembrane region" description="Helical" evidence="1">
    <location>
        <begin position="72"/>
        <end position="92"/>
    </location>
</feature>
<dbReference type="Proteomes" id="UP000038011">
    <property type="component" value="Unassembled WGS sequence"/>
</dbReference>
<dbReference type="PANTHER" id="PTHR31881">
    <property type="match status" value="1"/>
</dbReference>
<feature type="transmembrane region" description="Helical" evidence="1">
    <location>
        <begin position="185"/>
        <end position="213"/>
    </location>
</feature>
<organism evidence="2 3">
    <name type="scientific">Ahrensia marina</name>
    <dbReference type="NCBI Taxonomy" id="1514904"/>
    <lineage>
        <taxon>Bacteria</taxon>
        <taxon>Pseudomonadati</taxon>
        <taxon>Pseudomonadota</taxon>
        <taxon>Alphaproteobacteria</taxon>
        <taxon>Hyphomicrobiales</taxon>
        <taxon>Ahrensiaceae</taxon>
        <taxon>Ahrensia</taxon>
    </lineage>
</organism>
<evidence type="ECO:0000313" key="3">
    <source>
        <dbReference type="Proteomes" id="UP000038011"/>
    </source>
</evidence>
<keyword evidence="1" id="KW-0472">Membrane</keyword>
<dbReference type="STRING" id="1514904.SU32_01485"/>
<proteinExistence type="predicted"/>
<dbReference type="OrthoDB" id="9806874at2"/>
<dbReference type="InterPro" id="IPR006747">
    <property type="entry name" value="DUF599"/>
</dbReference>
<dbReference type="PATRIC" id="fig|1514904.3.peg.307"/>
<sequence length="229" mass="26286">MMFSLSQMDWIAFGFFAFAWLFFEVVNDHSFLRNHSLSMLMARRRREWMLEMASRDLRMIDTQIMQSLQNGAAYFGSASILAIGGCFALLGATDQVLQIYRDLPVGSEISRQLFELKVFGLTVIFVYSFFKFGWAHRLFNYCSILIGSVPMVEHASLDVRKKAALEAAEMNIIASRHFTAGLRGIFFALAYLGWFINPWMLFGSTLFVIAVLTRRNYFSAARRVLKDSE</sequence>
<name>A0A0N0E907_9HYPH</name>
<keyword evidence="1" id="KW-1133">Transmembrane helix</keyword>
<reference evidence="2 3" key="1">
    <citation type="submission" date="2015-01" db="EMBL/GenBank/DDBJ databases">
        <title>Ahrensia donghaiensis sp. nov., a novel dimethylsulphoniopropionate-cleavage bacterium isolated from seawater and emended descriptions of the genus Ahrensia and Ahrensia kielensis.</title>
        <authorList>
            <person name="Liu J."/>
        </authorList>
    </citation>
    <scope>NUCLEOTIDE SEQUENCE [LARGE SCALE GENOMIC DNA]</scope>
    <source>
        <strain evidence="2 3">LZD062</strain>
    </source>
</reference>
<accession>A0A0N0E907</accession>
<dbReference type="RefSeq" id="WP_053997533.1">
    <property type="nucleotide sequence ID" value="NZ_JXMU01000001.1"/>
</dbReference>
<evidence type="ECO:0000313" key="2">
    <source>
        <dbReference type="EMBL" id="KPB02955.1"/>
    </source>
</evidence>
<keyword evidence="3" id="KW-1185">Reference proteome</keyword>
<dbReference type="PANTHER" id="PTHR31881:SF6">
    <property type="entry name" value="OS09G0494600 PROTEIN"/>
    <property type="match status" value="1"/>
</dbReference>
<comment type="caution">
    <text evidence="2">The sequence shown here is derived from an EMBL/GenBank/DDBJ whole genome shotgun (WGS) entry which is preliminary data.</text>
</comment>
<protein>
    <submittedName>
        <fullName evidence="2">Membrane protein</fullName>
    </submittedName>
</protein>
<dbReference type="Pfam" id="PF04654">
    <property type="entry name" value="DUF599"/>
    <property type="match status" value="1"/>
</dbReference>
<keyword evidence="1" id="KW-0812">Transmembrane</keyword>
<evidence type="ECO:0000256" key="1">
    <source>
        <dbReference type="SAM" id="Phobius"/>
    </source>
</evidence>
<dbReference type="AlphaFoldDB" id="A0A0N0E907"/>